<dbReference type="NCBIfam" id="TIGR01126">
    <property type="entry name" value="pdi_dom"/>
    <property type="match status" value="2"/>
</dbReference>
<evidence type="ECO:0000256" key="8">
    <source>
        <dbReference type="ARBA" id="ARBA00023157"/>
    </source>
</evidence>
<dbReference type="CDD" id="cd02981">
    <property type="entry name" value="PDI_b_family"/>
    <property type="match status" value="1"/>
</dbReference>
<evidence type="ECO:0000256" key="13">
    <source>
        <dbReference type="RuleBase" id="RU361130"/>
    </source>
</evidence>
<dbReference type="CDD" id="cd02961">
    <property type="entry name" value="PDI_a_family"/>
    <property type="match status" value="1"/>
</dbReference>
<dbReference type="PROSITE" id="PS51352">
    <property type="entry name" value="THIOREDOXIN_2"/>
    <property type="match status" value="2"/>
</dbReference>
<keyword evidence="8 11" id="KW-1015">Disulfide bond</keyword>
<dbReference type="SUPFAM" id="SSF52833">
    <property type="entry name" value="Thioredoxin-like"/>
    <property type="match status" value="4"/>
</dbReference>
<evidence type="ECO:0000256" key="1">
    <source>
        <dbReference type="ARBA" id="ARBA00001182"/>
    </source>
</evidence>
<keyword evidence="9 13" id="KW-0413">Isomerase</keyword>
<evidence type="ECO:0000256" key="7">
    <source>
        <dbReference type="ARBA" id="ARBA00022824"/>
    </source>
</evidence>
<dbReference type="Proteomes" id="UP000050795">
    <property type="component" value="Unassembled WGS sequence"/>
</dbReference>
<keyword evidence="10 11" id="KW-0676">Redox-active center</keyword>
<feature type="chain" id="PRO_5044522308" description="Protein disulfide-isomerase" evidence="13">
    <location>
        <begin position="18"/>
        <end position="482"/>
    </location>
</feature>
<dbReference type="FunFam" id="3.40.30.10:FF:000023">
    <property type="entry name" value="Protein disulfide-isomerase"/>
    <property type="match status" value="1"/>
</dbReference>
<reference evidence="16 17" key="2">
    <citation type="submission" date="2023-11" db="UniProtKB">
        <authorList>
            <consortium name="WormBaseParasite"/>
        </authorList>
    </citation>
    <scope>IDENTIFICATION</scope>
</reference>
<dbReference type="PANTHER" id="PTHR18929">
    <property type="entry name" value="PROTEIN DISULFIDE ISOMERASE"/>
    <property type="match status" value="1"/>
</dbReference>
<feature type="signal peptide" evidence="13">
    <location>
        <begin position="1"/>
        <end position="17"/>
    </location>
</feature>
<comment type="subcellular location">
    <subcellularLocation>
        <location evidence="2">Endoplasmic reticulum lumen</location>
    </subcellularLocation>
</comment>
<feature type="disulfide bond" description="Redox-active" evidence="11">
    <location>
        <begin position="392"/>
        <end position="395"/>
    </location>
</feature>
<dbReference type="NCBIfam" id="TIGR01130">
    <property type="entry name" value="ER_PDI_fam"/>
    <property type="match status" value="1"/>
</dbReference>
<reference evidence="15" key="1">
    <citation type="submission" date="2022-06" db="EMBL/GenBank/DDBJ databases">
        <authorList>
            <person name="Berger JAMES D."/>
            <person name="Berger JAMES D."/>
        </authorList>
    </citation>
    <scope>NUCLEOTIDE SEQUENCE [LARGE SCALE GENOMIC DNA]</scope>
</reference>
<evidence type="ECO:0000313" key="17">
    <source>
        <dbReference type="WBParaSite" id="TREG1_111300.2"/>
    </source>
</evidence>
<accession>A0AA85IUU3</accession>
<evidence type="ECO:0000256" key="5">
    <source>
        <dbReference type="ARBA" id="ARBA00022729"/>
    </source>
</evidence>
<dbReference type="GO" id="GO:0005788">
    <property type="term" value="C:endoplasmic reticulum lumen"/>
    <property type="evidence" value="ECO:0007669"/>
    <property type="project" value="UniProtKB-SubCell"/>
</dbReference>
<dbReference type="InterPro" id="IPR017937">
    <property type="entry name" value="Thioredoxin_CS"/>
</dbReference>
<organism evidence="15 16">
    <name type="scientific">Trichobilharzia regenti</name>
    <name type="common">Nasal bird schistosome</name>
    <dbReference type="NCBI Taxonomy" id="157069"/>
    <lineage>
        <taxon>Eukaryota</taxon>
        <taxon>Metazoa</taxon>
        <taxon>Spiralia</taxon>
        <taxon>Lophotrochozoa</taxon>
        <taxon>Platyhelminthes</taxon>
        <taxon>Trematoda</taxon>
        <taxon>Digenea</taxon>
        <taxon>Strigeidida</taxon>
        <taxon>Schistosomatoidea</taxon>
        <taxon>Schistosomatidae</taxon>
        <taxon>Trichobilharzia</taxon>
    </lineage>
</organism>
<evidence type="ECO:0000256" key="2">
    <source>
        <dbReference type="ARBA" id="ARBA00004319"/>
    </source>
</evidence>
<evidence type="ECO:0000256" key="4">
    <source>
        <dbReference type="ARBA" id="ARBA00012723"/>
    </source>
</evidence>
<comment type="catalytic activity">
    <reaction evidence="1 13">
        <text>Catalyzes the rearrangement of -S-S- bonds in proteins.</text>
        <dbReference type="EC" id="5.3.4.1"/>
    </reaction>
</comment>
<protein>
    <recommendedName>
        <fullName evidence="4 13">Protein disulfide-isomerase</fullName>
        <ecNumber evidence="4 13">5.3.4.1</ecNumber>
    </recommendedName>
</protein>
<name>A0AA85IUU3_TRIRE</name>
<dbReference type="AlphaFoldDB" id="A0AA85IUU3"/>
<dbReference type="GO" id="GO:0003756">
    <property type="term" value="F:protein disulfide isomerase activity"/>
    <property type="evidence" value="ECO:0007669"/>
    <property type="project" value="UniProtKB-EC"/>
</dbReference>
<dbReference type="InterPro" id="IPR036249">
    <property type="entry name" value="Thioredoxin-like_sf"/>
</dbReference>
<dbReference type="InterPro" id="IPR013766">
    <property type="entry name" value="Thioredoxin_domain"/>
</dbReference>
<comment type="similarity">
    <text evidence="3 12">Belongs to the protein disulfide isomerase family.</text>
</comment>
<dbReference type="CDD" id="cd02982">
    <property type="entry name" value="PDI_b'_family"/>
    <property type="match status" value="1"/>
</dbReference>
<dbReference type="PROSITE" id="PS00194">
    <property type="entry name" value="THIOREDOXIN_1"/>
    <property type="match status" value="2"/>
</dbReference>
<dbReference type="EC" id="5.3.4.1" evidence="4 13"/>
<feature type="disulfide bond" description="Redox-active" evidence="11">
    <location>
        <begin position="52"/>
        <end position="55"/>
    </location>
</feature>
<keyword evidence="7" id="KW-0256">Endoplasmic reticulum</keyword>
<proteinExistence type="inferred from homology"/>
<keyword evidence="15" id="KW-1185">Reference proteome</keyword>
<dbReference type="InterPro" id="IPR005788">
    <property type="entry name" value="PDI_thioredoxin-like_dom"/>
</dbReference>
<dbReference type="Pfam" id="PF13848">
    <property type="entry name" value="Thioredoxin_6"/>
    <property type="match status" value="1"/>
</dbReference>
<evidence type="ECO:0000256" key="12">
    <source>
        <dbReference type="RuleBase" id="RU004208"/>
    </source>
</evidence>
<dbReference type="FunFam" id="3.40.30.10:FF:000027">
    <property type="entry name" value="protein disulfide-isomerase A2"/>
    <property type="match status" value="1"/>
</dbReference>
<evidence type="ECO:0000313" key="16">
    <source>
        <dbReference type="WBParaSite" id="TREG1_111300.1"/>
    </source>
</evidence>
<dbReference type="Gene3D" id="3.40.30.10">
    <property type="entry name" value="Glutaredoxin"/>
    <property type="match status" value="4"/>
</dbReference>
<dbReference type="PANTHER" id="PTHR18929:SF240">
    <property type="entry name" value="PROTEIN DISULFIDE-ISOMERASE"/>
    <property type="match status" value="1"/>
</dbReference>
<keyword evidence="6" id="KW-0677">Repeat</keyword>
<dbReference type="WBParaSite" id="TREG1_111300.1">
    <property type="protein sequence ID" value="TREG1_111300.1"/>
    <property type="gene ID" value="TREG1_111300"/>
</dbReference>
<evidence type="ECO:0000256" key="6">
    <source>
        <dbReference type="ARBA" id="ARBA00022737"/>
    </source>
</evidence>
<evidence type="ECO:0000259" key="14">
    <source>
        <dbReference type="PROSITE" id="PS51352"/>
    </source>
</evidence>
<dbReference type="FunFam" id="3.40.30.10:FF:000042">
    <property type="entry name" value="protein disulfide-isomerase A2"/>
    <property type="match status" value="1"/>
</dbReference>
<keyword evidence="5 13" id="KW-0732">Signal</keyword>
<evidence type="ECO:0000256" key="11">
    <source>
        <dbReference type="PIRSR" id="PIRSR605792-51"/>
    </source>
</evidence>
<dbReference type="GO" id="GO:0006457">
    <property type="term" value="P:protein folding"/>
    <property type="evidence" value="ECO:0007669"/>
    <property type="project" value="TreeGrafter"/>
</dbReference>
<feature type="domain" description="Thioredoxin" evidence="14">
    <location>
        <begin position="329"/>
        <end position="469"/>
    </location>
</feature>
<sequence>MRTLIPILACFLIFTSAEVTEEDGVLVLNKNNFDEVIKGNQFILVEFYAPWCGHCKALAPEYKEAAKKLKDIGSPIKLAKVDATVEGELASKYEVKGYPTLKFFRNQQAPIDFSGERDSESIVNWCLKKTKPSVDYIESVDTCKQFINDANIAVLGFIKDTETSELTAFKKVADELDDASFAVVNSSEIMTEYGITSTPKVVLFKKFDDDRVDFTGDSFDNLNHFVRVEMVPLVSEFSQKTAGLVFSSPVQKHIVVILSKASDYSKYIDDLTKVSRQFKGKAHMMIVDVDVEDNLRVLEFFGLTKSEAPTYRIVELGDEVTKYKPESNEFSASSMSEFVQQFLDGKVKPFLMSEEIPTEQTGPVRVLVGKNYNSVVTDKSKAVFVKLYAPWCGHCKALAPTWEELAEAFKNSDDIIIAKMDSTVNEVEDLKITSFPTLKYYPKNSDEVIDYTGDRSFEALKKFVESGGKSEKSEEEEPKDEL</sequence>
<dbReference type="Pfam" id="PF00085">
    <property type="entry name" value="Thioredoxin"/>
    <property type="match status" value="2"/>
</dbReference>
<dbReference type="GO" id="GO:0034976">
    <property type="term" value="P:response to endoplasmic reticulum stress"/>
    <property type="evidence" value="ECO:0007669"/>
    <property type="project" value="TreeGrafter"/>
</dbReference>
<evidence type="ECO:0000256" key="9">
    <source>
        <dbReference type="ARBA" id="ARBA00023235"/>
    </source>
</evidence>
<dbReference type="InterPro" id="IPR005792">
    <property type="entry name" value="Prot_disulphide_isomerase"/>
</dbReference>
<evidence type="ECO:0000256" key="3">
    <source>
        <dbReference type="ARBA" id="ARBA00006347"/>
    </source>
</evidence>
<dbReference type="PRINTS" id="PR00421">
    <property type="entry name" value="THIOREDOXIN"/>
</dbReference>
<evidence type="ECO:0000256" key="10">
    <source>
        <dbReference type="ARBA" id="ARBA00023284"/>
    </source>
</evidence>
<feature type="domain" description="Thioredoxin" evidence="14">
    <location>
        <begin position="8"/>
        <end position="131"/>
    </location>
</feature>
<dbReference type="WBParaSite" id="TREG1_111300.2">
    <property type="protein sequence ID" value="TREG1_111300.2"/>
    <property type="gene ID" value="TREG1_111300"/>
</dbReference>
<dbReference type="CDD" id="cd02995">
    <property type="entry name" value="PDI_a_PDI_a'_C"/>
    <property type="match status" value="1"/>
</dbReference>
<evidence type="ECO:0000313" key="15">
    <source>
        <dbReference type="Proteomes" id="UP000050795"/>
    </source>
</evidence>